<dbReference type="PANTHER" id="PTHR45784">
    <property type="entry name" value="C-TYPE LECTIN DOMAIN FAMILY 20 MEMBER A-RELATED"/>
    <property type="match status" value="1"/>
</dbReference>
<feature type="domain" description="C-type lectin" evidence="2">
    <location>
        <begin position="1"/>
        <end position="93"/>
    </location>
</feature>
<dbReference type="PROSITE" id="PS50041">
    <property type="entry name" value="C_TYPE_LECTIN_2"/>
    <property type="match status" value="2"/>
</dbReference>
<evidence type="ECO:0000256" key="1">
    <source>
        <dbReference type="ARBA" id="ARBA00023157"/>
    </source>
</evidence>
<dbReference type="InterPro" id="IPR018378">
    <property type="entry name" value="C-type_lectin_CS"/>
</dbReference>
<dbReference type="AlphaFoldDB" id="A0A672LMW5"/>
<dbReference type="SUPFAM" id="SSF56436">
    <property type="entry name" value="C-type lectin-like"/>
    <property type="match status" value="2"/>
</dbReference>
<name>A0A672LMW5_SINGR</name>
<evidence type="ECO:0000313" key="3">
    <source>
        <dbReference type="Ensembl" id="ENSSGRP00000025942.1"/>
    </source>
</evidence>
<dbReference type="Gene3D" id="3.10.100.10">
    <property type="entry name" value="Mannose-Binding Protein A, subunit A"/>
    <property type="match status" value="2"/>
</dbReference>
<reference evidence="3" key="2">
    <citation type="submission" date="2025-09" db="UniProtKB">
        <authorList>
            <consortium name="Ensembl"/>
        </authorList>
    </citation>
    <scope>IDENTIFICATION</scope>
</reference>
<keyword evidence="4" id="KW-1185">Reference proteome</keyword>
<dbReference type="Pfam" id="PF00059">
    <property type="entry name" value="Lectin_C"/>
    <property type="match status" value="2"/>
</dbReference>
<accession>A0A672LMW5</accession>
<evidence type="ECO:0000313" key="4">
    <source>
        <dbReference type="Proteomes" id="UP000472262"/>
    </source>
</evidence>
<dbReference type="InParanoid" id="A0A672LMW5"/>
<dbReference type="InterPro" id="IPR016186">
    <property type="entry name" value="C-type_lectin-like/link_sf"/>
</dbReference>
<reference evidence="3" key="1">
    <citation type="submission" date="2025-08" db="UniProtKB">
        <authorList>
            <consortium name="Ensembl"/>
        </authorList>
    </citation>
    <scope>IDENTIFICATION</scope>
</reference>
<sequence length="222" mass="26019">MYTDLATVNNDDEKNSLFKTITDHSYDVYTGLYRGEVFRWHWTLPDSVYNEKTFQNWGKNQPDKNINEGCAAMDNNGKWFSDSCDTQRQFVCFNATKTYILIEQSKSWREAQEFCRTFHTDLVNVRTSSENQVVKNTAKNDVWIGLFNDPWSWSDQSNSSFRFWNSSQLSNNRRDRDCVTVMVNHTGKWNDVQCNTTQPFICHGGAFVFFSLSLKLLRNETE</sequence>
<dbReference type="OMA" id="NINEGCA"/>
<dbReference type="InterPro" id="IPR016187">
    <property type="entry name" value="CTDL_fold"/>
</dbReference>
<protein>
    <recommendedName>
        <fullName evidence="2">C-type lectin domain-containing protein</fullName>
    </recommendedName>
</protein>
<dbReference type="Ensembl" id="ENSSGRT00000027951.1">
    <property type="protein sequence ID" value="ENSSGRP00000025942.1"/>
    <property type="gene ID" value="ENSSGRG00000015030.1"/>
</dbReference>
<keyword evidence="1" id="KW-1015">Disulfide bond</keyword>
<dbReference type="PANTHER" id="PTHR45784:SF5">
    <property type="entry name" value="C-TYPE LECTIN DOMAIN FAMILY 20 MEMBER A-RELATED"/>
    <property type="match status" value="1"/>
</dbReference>
<proteinExistence type="predicted"/>
<feature type="domain" description="C-type lectin" evidence="2">
    <location>
        <begin position="94"/>
        <end position="203"/>
    </location>
</feature>
<dbReference type="SMART" id="SM00034">
    <property type="entry name" value="CLECT"/>
    <property type="match status" value="1"/>
</dbReference>
<dbReference type="PROSITE" id="PS00615">
    <property type="entry name" value="C_TYPE_LECTIN_1"/>
    <property type="match status" value="2"/>
</dbReference>
<dbReference type="Proteomes" id="UP000472262">
    <property type="component" value="Unassembled WGS sequence"/>
</dbReference>
<organism evidence="3 4">
    <name type="scientific">Sinocyclocheilus grahami</name>
    <name type="common">Dianchi golden-line fish</name>
    <name type="synonym">Barbus grahami</name>
    <dbReference type="NCBI Taxonomy" id="75366"/>
    <lineage>
        <taxon>Eukaryota</taxon>
        <taxon>Metazoa</taxon>
        <taxon>Chordata</taxon>
        <taxon>Craniata</taxon>
        <taxon>Vertebrata</taxon>
        <taxon>Euteleostomi</taxon>
        <taxon>Actinopterygii</taxon>
        <taxon>Neopterygii</taxon>
        <taxon>Teleostei</taxon>
        <taxon>Ostariophysi</taxon>
        <taxon>Cypriniformes</taxon>
        <taxon>Cyprinidae</taxon>
        <taxon>Cyprininae</taxon>
        <taxon>Sinocyclocheilus</taxon>
    </lineage>
</organism>
<evidence type="ECO:0000259" key="2">
    <source>
        <dbReference type="PROSITE" id="PS50041"/>
    </source>
</evidence>
<dbReference type="InterPro" id="IPR001304">
    <property type="entry name" value="C-type_lectin-like"/>
</dbReference>